<evidence type="ECO:0000256" key="1">
    <source>
        <dbReference type="SAM" id="Phobius"/>
    </source>
</evidence>
<accession>A0A7Y3RJP6</accession>
<reference evidence="3 4" key="1">
    <citation type="submission" date="2020-05" db="EMBL/GenBank/DDBJ databases">
        <title>Parvularcula mediterraneae sp. nov., isolated from polypropylene straw from shallow seawater of the seashore of Laganas in Zakynthos island, Greece.</title>
        <authorList>
            <person name="Szabo I."/>
            <person name="Al-Omari J."/>
            <person name="Rado J."/>
            <person name="Szerdahelyi G.S."/>
        </authorList>
    </citation>
    <scope>NUCLEOTIDE SEQUENCE [LARGE SCALE GENOMIC DNA]</scope>
    <source>
        <strain evidence="3 4">ZS-1/3</strain>
    </source>
</reference>
<dbReference type="GO" id="GO:0016787">
    <property type="term" value="F:hydrolase activity"/>
    <property type="evidence" value="ECO:0007669"/>
    <property type="project" value="InterPro"/>
</dbReference>
<keyword evidence="4" id="KW-1185">Reference proteome</keyword>
<feature type="domain" description="Cell wall hydrolase SleB" evidence="2">
    <location>
        <begin position="128"/>
        <end position="236"/>
    </location>
</feature>
<protein>
    <recommendedName>
        <fullName evidence="2">Cell wall hydrolase SleB domain-containing protein</fullName>
    </recommendedName>
</protein>
<keyword evidence="1" id="KW-0812">Transmembrane</keyword>
<dbReference type="EMBL" id="JABFCX010000002">
    <property type="protein sequence ID" value="NNU15344.1"/>
    <property type="molecule type" value="Genomic_DNA"/>
</dbReference>
<evidence type="ECO:0000313" key="3">
    <source>
        <dbReference type="EMBL" id="NNU15344.1"/>
    </source>
</evidence>
<comment type="caution">
    <text evidence="3">The sequence shown here is derived from an EMBL/GenBank/DDBJ whole genome shotgun (WGS) entry which is preliminary data.</text>
</comment>
<sequence length="258" mass="28457">MATAETAEVKGRKRALTLVLAVAAAVLTAYFLDRPEELIATLEDWEIDVFQEAALERADLTDNGVASAIDLLNNAGFDGEDISTDLLLAGVSSEALVLPNYSPFELAPDQERQKMCLAQGIYYEARNQPVLGRIAVADVILNRVADRRFPDTICGVVFQGQGRSYGCQFSFACDGSMNKAREPRAWDKADKLADLIYRGFRPELTRFATFYHADYVDPYWAKAFNETVVVGDHIFYRPPGAIELAANQMGIDLSDVAS</sequence>
<keyword evidence="1" id="KW-0472">Membrane</keyword>
<keyword evidence="1" id="KW-1133">Transmembrane helix</keyword>
<name>A0A7Y3RJP6_9PROT</name>
<dbReference type="InterPro" id="IPR042047">
    <property type="entry name" value="SleB_dom1"/>
</dbReference>
<evidence type="ECO:0000313" key="4">
    <source>
        <dbReference type="Proteomes" id="UP000536835"/>
    </source>
</evidence>
<feature type="transmembrane region" description="Helical" evidence="1">
    <location>
        <begin position="15"/>
        <end position="32"/>
    </location>
</feature>
<dbReference type="Gene3D" id="1.10.10.2520">
    <property type="entry name" value="Cell wall hydrolase SleB, domain 1"/>
    <property type="match status" value="1"/>
</dbReference>
<evidence type="ECO:0000259" key="2">
    <source>
        <dbReference type="Pfam" id="PF07486"/>
    </source>
</evidence>
<dbReference type="Proteomes" id="UP000536835">
    <property type="component" value="Unassembled WGS sequence"/>
</dbReference>
<dbReference type="AlphaFoldDB" id="A0A7Y3RJP6"/>
<organism evidence="3 4">
    <name type="scientific">Parvularcula mediterranea</name>
    <dbReference type="NCBI Taxonomy" id="2732508"/>
    <lineage>
        <taxon>Bacteria</taxon>
        <taxon>Pseudomonadati</taxon>
        <taxon>Pseudomonadota</taxon>
        <taxon>Alphaproteobacteria</taxon>
        <taxon>Parvularculales</taxon>
        <taxon>Parvularculaceae</taxon>
        <taxon>Parvularcula</taxon>
    </lineage>
</organism>
<proteinExistence type="predicted"/>
<gene>
    <name evidence="3" type="ORF">HK107_03260</name>
</gene>
<dbReference type="RefSeq" id="WP_173196764.1">
    <property type="nucleotide sequence ID" value="NZ_JABFCX010000002.1"/>
</dbReference>
<dbReference type="InterPro" id="IPR011105">
    <property type="entry name" value="Cell_wall_hydrolase_SleB"/>
</dbReference>
<dbReference type="Pfam" id="PF07486">
    <property type="entry name" value="Hydrolase_2"/>
    <property type="match status" value="1"/>
</dbReference>